<dbReference type="AlphaFoldDB" id="A0A401FSK4"/>
<dbReference type="Gene3D" id="2.180.10.10">
    <property type="entry name" value="RHS repeat-associated core"/>
    <property type="match status" value="1"/>
</dbReference>
<protein>
    <recommendedName>
        <fullName evidence="3">Teneurin-like YD-shell domain-containing protein</fullName>
    </recommendedName>
</protein>
<dbReference type="Pfam" id="PF25023">
    <property type="entry name" value="TEN_YD-shell"/>
    <property type="match status" value="1"/>
</dbReference>
<feature type="region of interest" description="Disordered" evidence="2">
    <location>
        <begin position="154"/>
        <end position="173"/>
    </location>
</feature>
<gene>
    <name evidence="4" type="ORF">DENIS_0875</name>
</gene>
<proteinExistence type="predicted"/>
<dbReference type="EMBL" id="BEXT01000001">
    <property type="protein sequence ID" value="GBC59933.1"/>
    <property type="molecule type" value="Genomic_DNA"/>
</dbReference>
<feature type="region of interest" description="Disordered" evidence="2">
    <location>
        <begin position="122"/>
        <end position="143"/>
    </location>
</feature>
<dbReference type="PANTHER" id="PTHR32305">
    <property type="match status" value="1"/>
</dbReference>
<keyword evidence="5" id="KW-1185">Reference proteome</keyword>
<feature type="domain" description="Teneurin-like YD-shell" evidence="3">
    <location>
        <begin position="11"/>
        <end position="51"/>
    </location>
</feature>
<evidence type="ECO:0000259" key="3">
    <source>
        <dbReference type="Pfam" id="PF25023"/>
    </source>
</evidence>
<dbReference type="InterPro" id="IPR050708">
    <property type="entry name" value="T6SS_VgrG/RHS"/>
</dbReference>
<comment type="caution">
    <text evidence="4">The sequence shown here is derived from an EMBL/GenBank/DDBJ whole genome shotgun (WGS) entry which is preliminary data.</text>
</comment>
<dbReference type="Proteomes" id="UP000288096">
    <property type="component" value="Unassembled WGS sequence"/>
</dbReference>
<organism evidence="4 5">
    <name type="scientific">Desulfonema ishimotonii</name>
    <dbReference type="NCBI Taxonomy" id="45657"/>
    <lineage>
        <taxon>Bacteria</taxon>
        <taxon>Pseudomonadati</taxon>
        <taxon>Thermodesulfobacteriota</taxon>
        <taxon>Desulfobacteria</taxon>
        <taxon>Desulfobacterales</taxon>
        <taxon>Desulfococcaceae</taxon>
        <taxon>Desulfonema</taxon>
    </lineage>
</organism>
<dbReference type="PANTHER" id="PTHR32305:SF15">
    <property type="entry name" value="PROTEIN RHSA-RELATED"/>
    <property type="match status" value="1"/>
</dbReference>
<dbReference type="NCBIfam" id="TIGR03696">
    <property type="entry name" value="Rhs_assc_core"/>
    <property type="match status" value="1"/>
</dbReference>
<name>A0A401FSK4_9BACT</name>
<evidence type="ECO:0000313" key="5">
    <source>
        <dbReference type="Proteomes" id="UP000288096"/>
    </source>
</evidence>
<dbReference type="OrthoDB" id="173976at2"/>
<reference evidence="5" key="1">
    <citation type="submission" date="2017-11" db="EMBL/GenBank/DDBJ databases">
        <authorList>
            <person name="Watanabe M."/>
            <person name="Kojima H."/>
        </authorList>
    </citation>
    <scope>NUCLEOTIDE SEQUENCE [LARGE SCALE GENOMIC DNA]</scope>
    <source>
        <strain evidence="5">Tokyo 01</strain>
    </source>
</reference>
<sequence length="217" mass="23443">MIIHSFLAELHNADFRVPFGFAGGLYDEDTGLVRFGYRDYDPDTGRWTAKDPILFAGGDADLYGYCLGNPVNFVDPEGTFVFAGSAAAIALVKAGIVTIGAMGAIIAGGWLHDALFNESSEGGDKACPLPDTKPGKKTKGKSELYEKDGDIDTANEDFDSLKPSDVKNLPGEKRIGTLPDDSIIIVRPKSSDGRPTIEIQKKVGKKVTKKVKIRYQK</sequence>
<keyword evidence="1" id="KW-0677">Repeat</keyword>
<feature type="compositionally biased region" description="Basic and acidic residues" evidence="2">
    <location>
        <begin position="159"/>
        <end position="173"/>
    </location>
</feature>
<evidence type="ECO:0000256" key="1">
    <source>
        <dbReference type="ARBA" id="ARBA00022737"/>
    </source>
</evidence>
<reference evidence="5" key="2">
    <citation type="submission" date="2019-01" db="EMBL/GenBank/DDBJ databases">
        <title>Genome sequence of Desulfonema ishimotonii strain Tokyo 01.</title>
        <authorList>
            <person name="Fukui M."/>
        </authorList>
    </citation>
    <scope>NUCLEOTIDE SEQUENCE [LARGE SCALE GENOMIC DNA]</scope>
    <source>
        <strain evidence="5">Tokyo 01</strain>
    </source>
</reference>
<dbReference type="InterPro" id="IPR056823">
    <property type="entry name" value="TEN-like_YD-shell"/>
</dbReference>
<evidence type="ECO:0000313" key="4">
    <source>
        <dbReference type="EMBL" id="GBC59933.1"/>
    </source>
</evidence>
<dbReference type="InterPro" id="IPR022385">
    <property type="entry name" value="Rhs_assc_core"/>
</dbReference>
<accession>A0A401FSK4</accession>
<evidence type="ECO:0000256" key="2">
    <source>
        <dbReference type="SAM" id="MobiDB-lite"/>
    </source>
</evidence>